<dbReference type="CDD" id="cd00229">
    <property type="entry name" value="SGNH_hydrolase"/>
    <property type="match status" value="1"/>
</dbReference>
<dbReference type="GO" id="GO:0016787">
    <property type="term" value="F:hydrolase activity"/>
    <property type="evidence" value="ECO:0007669"/>
    <property type="project" value="UniProtKB-KW"/>
</dbReference>
<reference evidence="2" key="1">
    <citation type="submission" date="2020-10" db="EMBL/GenBank/DDBJ databases">
        <authorList>
            <person name="Gilroy R."/>
        </authorList>
    </citation>
    <scope>NUCLEOTIDE SEQUENCE</scope>
    <source>
        <strain evidence="2">ChiHjej12B11-29160</strain>
    </source>
</reference>
<dbReference type="Pfam" id="PF13472">
    <property type="entry name" value="Lipase_GDSL_2"/>
    <property type="match status" value="1"/>
</dbReference>
<protein>
    <submittedName>
        <fullName evidence="2">SGNH/GDSL hydrolase family protein</fullName>
    </submittedName>
</protein>
<name>A0A9D1L371_9ACTN</name>
<reference evidence="2" key="2">
    <citation type="journal article" date="2021" name="PeerJ">
        <title>Extensive microbial diversity within the chicken gut microbiome revealed by metagenomics and culture.</title>
        <authorList>
            <person name="Gilroy R."/>
            <person name="Ravi A."/>
            <person name="Getino M."/>
            <person name="Pursley I."/>
            <person name="Horton D.L."/>
            <person name="Alikhan N.F."/>
            <person name="Baker D."/>
            <person name="Gharbi K."/>
            <person name="Hall N."/>
            <person name="Watson M."/>
            <person name="Adriaenssens E.M."/>
            <person name="Foster-Nyarko E."/>
            <person name="Jarju S."/>
            <person name="Secka A."/>
            <person name="Antonio M."/>
            <person name="Oren A."/>
            <person name="Chaudhuri R.R."/>
            <person name="La Ragione R."/>
            <person name="Hildebrand F."/>
            <person name="Pallen M.J."/>
        </authorList>
    </citation>
    <scope>NUCLEOTIDE SEQUENCE</scope>
    <source>
        <strain evidence="2">ChiHjej12B11-29160</strain>
    </source>
</reference>
<comment type="caution">
    <text evidence="2">The sequence shown here is derived from an EMBL/GenBank/DDBJ whole genome shotgun (WGS) entry which is preliminary data.</text>
</comment>
<dbReference type="Proteomes" id="UP000824078">
    <property type="component" value="Unassembled WGS sequence"/>
</dbReference>
<dbReference type="Gene3D" id="2.60.120.260">
    <property type="entry name" value="Galactose-binding domain-like"/>
    <property type="match status" value="1"/>
</dbReference>
<accession>A0A9D1L371</accession>
<dbReference type="EMBL" id="DVMQ01000001">
    <property type="protein sequence ID" value="HIU23304.1"/>
    <property type="molecule type" value="Genomic_DNA"/>
</dbReference>
<keyword evidence="2" id="KW-0378">Hydrolase</keyword>
<evidence type="ECO:0000313" key="2">
    <source>
        <dbReference type="EMBL" id="HIU23304.1"/>
    </source>
</evidence>
<evidence type="ECO:0000259" key="1">
    <source>
        <dbReference type="Pfam" id="PF13472"/>
    </source>
</evidence>
<sequence length="398" mass="43557">MELVQRLETPGARAGLIGVSAASFLHGVVATTHEGMGWVRPWRFTSQQVRSISSCLAWHPGLYRQMAFCTAGIWLEFDTDASEIALEVQLDEESHGTAESLQLVDGDGPRRIHDGFSVTVGTTHAAPIIPIRVGEGKEATTVVAFSLSEIATTPVPAGIQHLPGIGEMRRVRLFLPCLRGCIIRTLFASPSSQLIPVPERPLLLVLGDSLAQGFVCDDPAFAWPTLVADELGLDVVNQGVGGQVVQVSSIADVPKRVSPAMVIVEYGGNYRYEPCRADVVRREIKTYLDLVERAWPTVPCTVMSTTWFSEKRWSTHPRSCFPEVASFLKEAAQNHKNMSFIDGMELLGARDAHLLADGLEHPNAEGNKLIAKRLLAHLHKEMPQKTCKNAPLPLDFAE</sequence>
<dbReference type="InterPro" id="IPR013830">
    <property type="entry name" value="SGNH_hydro"/>
</dbReference>
<dbReference type="AlphaFoldDB" id="A0A9D1L371"/>
<dbReference type="InterPro" id="IPR036514">
    <property type="entry name" value="SGNH_hydro_sf"/>
</dbReference>
<proteinExistence type="predicted"/>
<evidence type="ECO:0000313" key="3">
    <source>
        <dbReference type="Proteomes" id="UP000824078"/>
    </source>
</evidence>
<gene>
    <name evidence="2" type="ORF">IAD17_00010</name>
</gene>
<feature type="domain" description="SGNH hydrolase-type esterase" evidence="1">
    <location>
        <begin position="205"/>
        <end position="369"/>
    </location>
</feature>
<organism evidence="2 3">
    <name type="scientific">Candidatus Coprovicinus avistercoris</name>
    <dbReference type="NCBI Taxonomy" id="2840754"/>
    <lineage>
        <taxon>Bacteria</taxon>
        <taxon>Bacillati</taxon>
        <taxon>Actinomycetota</taxon>
        <taxon>Coriobacteriia</taxon>
        <taxon>Coriobacteriales</taxon>
        <taxon>Coriobacteriaceae</taxon>
        <taxon>Coriobacteriaceae incertae sedis</taxon>
        <taxon>Candidatus Coprovicinus</taxon>
    </lineage>
</organism>
<dbReference type="SUPFAM" id="SSF52266">
    <property type="entry name" value="SGNH hydrolase"/>
    <property type="match status" value="1"/>
</dbReference>
<dbReference type="Gene3D" id="3.40.50.1110">
    <property type="entry name" value="SGNH hydrolase"/>
    <property type="match status" value="1"/>
</dbReference>